<evidence type="ECO:0000313" key="3">
    <source>
        <dbReference type="Proteomes" id="UP001244341"/>
    </source>
</evidence>
<gene>
    <name evidence="2" type="ORF">OEZ85_002466</name>
</gene>
<organism evidence="2 3">
    <name type="scientific">Tetradesmus obliquus</name>
    <name type="common">Green alga</name>
    <name type="synonym">Acutodesmus obliquus</name>
    <dbReference type="NCBI Taxonomy" id="3088"/>
    <lineage>
        <taxon>Eukaryota</taxon>
        <taxon>Viridiplantae</taxon>
        <taxon>Chlorophyta</taxon>
        <taxon>core chlorophytes</taxon>
        <taxon>Chlorophyceae</taxon>
        <taxon>CS clade</taxon>
        <taxon>Sphaeropleales</taxon>
        <taxon>Scenedesmaceae</taxon>
        <taxon>Tetradesmus</taxon>
    </lineage>
</organism>
<proteinExistence type="predicted"/>
<feature type="region of interest" description="Disordered" evidence="1">
    <location>
        <begin position="75"/>
        <end position="110"/>
    </location>
</feature>
<dbReference type="Proteomes" id="UP001244341">
    <property type="component" value="Chromosome 5b"/>
</dbReference>
<protein>
    <submittedName>
        <fullName evidence="2">Uncharacterized protein</fullName>
    </submittedName>
</protein>
<feature type="compositionally biased region" description="Low complexity" evidence="1">
    <location>
        <begin position="75"/>
        <end position="93"/>
    </location>
</feature>
<feature type="compositionally biased region" description="Basic and acidic residues" evidence="1">
    <location>
        <begin position="94"/>
        <end position="110"/>
    </location>
</feature>
<sequence length="143" mass="15887">MARNRQANWEKWVQGELVASLQAKGKLPKQHTAASEYKEKAYSNTGERIFPVTGEDAQDMTAVLMAEARQKLATAQAKQHSQQLLQQQQQKAAQHLERSPQNKSSKERAELKARIAAMQQELKQEASSCSSLQQAIAAVKKSG</sequence>
<evidence type="ECO:0000313" key="2">
    <source>
        <dbReference type="EMBL" id="WIA13894.1"/>
    </source>
</evidence>
<dbReference type="EMBL" id="CP126212">
    <property type="protein sequence ID" value="WIA13894.1"/>
    <property type="molecule type" value="Genomic_DNA"/>
</dbReference>
<accession>A0ABY8TYE4</accession>
<name>A0ABY8TYE4_TETOB</name>
<evidence type="ECO:0000256" key="1">
    <source>
        <dbReference type="SAM" id="MobiDB-lite"/>
    </source>
</evidence>
<reference evidence="2 3" key="1">
    <citation type="submission" date="2023-05" db="EMBL/GenBank/DDBJ databases">
        <title>A 100% complete, gapless, phased diploid assembly of the Scenedesmus obliquus UTEX 3031 genome.</title>
        <authorList>
            <person name="Biondi T.C."/>
            <person name="Hanschen E.R."/>
            <person name="Kwon T."/>
            <person name="Eng W."/>
            <person name="Kruse C.P.S."/>
            <person name="Koehler S.I."/>
            <person name="Kunde Y."/>
            <person name="Gleasner C.D."/>
            <person name="You Mak K.T."/>
            <person name="Polle J."/>
            <person name="Hovde B.T."/>
            <person name="Starkenburg S.R."/>
        </authorList>
    </citation>
    <scope>NUCLEOTIDE SEQUENCE [LARGE SCALE GENOMIC DNA]</scope>
    <source>
        <strain evidence="2 3">DOE0152z</strain>
    </source>
</reference>
<keyword evidence="3" id="KW-1185">Reference proteome</keyword>